<dbReference type="OrthoDB" id="269652at2157"/>
<dbReference type="EMBL" id="OBEJ01000003">
    <property type="protein sequence ID" value="SNZ15646.1"/>
    <property type="molecule type" value="Genomic_DNA"/>
</dbReference>
<proteinExistence type="predicted"/>
<dbReference type="Proteomes" id="UP000219453">
    <property type="component" value="Unassembled WGS sequence"/>
</dbReference>
<feature type="transmembrane region" description="Helical" evidence="1">
    <location>
        <begin position="27"/>
        <end position="45"/>
    </location>
</feature>
<organism evidence="2 3">
    <name type="scientific">Natronoarchaeum philippinense</name>
    <dbReference type="NCBI Taxonomy" id="558529"/>
    <lineage>
        <taxon>Archaea</taxon>
        <taxon>Methanobacteriati</taxon>
        <taxon>Methanobacteriota</taxon>
        <taxon>Stenosarchaea group</taxon>
        <taxon>Halobacteria</taxon>
        <taxon>Halobacteriales</taxon>
        <taxon>Natronoarchaeaceae</taxon>
    </lineage>
</organism>
<keyword evidence="1" id="KW-0472">Membrane</keyword>
<evidence type="ECO:0000313" key="2">
    <source>
        <dbReference type="EMBL" id="SNZ15646.1"/>
    </source>
</evidence>
<feature type="transmembrane region" description="Helical" evidence="1">
    <location>
        <begin position="51"/>
        <end position="67"/>
    </location>
</feature>
<protein>
    <submittedName>
        <fullName evidence="2">Uncharacterized protein</fullName>
    </submittedName>
</protein>
<reference evidence="2 3" key="1">
    <citation type="submission" date="2017-09" db="EMBL/GenBank/DDBJ databases">
        <authorList>
            <person name="Ehlers B."/>
            <person name="Leendertz F.H."/>
        </authorList>
    </citation>
    <scope>NUCLEOTIDE SEQUENCE [LARGE SCALE GENOMIC DNA]</scope>
    <source>
        <strain evidence="2 3">DSM 27208</strain>
    </source>
</reference>
<dbReference type="RefSeq" id="WP_097009443.1">
    <property type="nucleotide sequence ID" value="NZ_OBEJ01000003.1"/>
</dbReference>
<keyword evidence="1" id="KW-0812">Transmembrane</keyword>
<accession>A0A285P669</accession>
<gene>
    <name evidence="2" type="ORF">SAMN06269185_2542</name>
</gene>
<keyword evidence="3" id="KW-1185">Reference proteome</keyword>
<evidence type="ECO:0000313" key="3">
    <source>
        <dbReference type="Proteomes" id="UP000219453"/>
    </source>
</evidence>
<dbReference type="AlphaFoldDB" id="A0A285P669"/>
<keyword evidence="1" id="KW-1133">Transmembrane helix</keyword>
<sequence length="215" mass="23663">MSPPTDGNRPDAGVAVAQRYLRRERPLSALVAIVVASLFIGAYLLTSLVPAVAVAAVLAVVVRAPVLRPHGTVRLRSDDDPETVRTAFAGSTPPVLVFQWGIADDVTTDDDTATYSTSYLFGLRSADVTVRTHTETTTRDGARVELKVTASNQPWATYTASIRADGDQTRIDVEYDSDRRFGLRRLPQQLFAHRYRDEALEAQGYTVVERESNLR</sequence>
<name>A0A285P669_NATPI</name>
<evidence type="ECO:0000256" key="1">
    <source>
        <dbReference type="SAM" id="Phobius"/>
    </source>
</evidence>